<dbReference type="EMBL" id="JAVRRG010000003">
    <property type="protein sequence ID" value="KAK5102226.1"/>
    <property type="molecule type" value="Genomic_DNA"/>
</dbReference>
<comment type="caution">
    <text evidence="2">The sequence shown here is derived from an EMBL/GenBank/DDBJ whole genome shotgun (WGS) entry which is preliminary data.</text>
</comment>
<evidence type="ECO:0000313" key="2">
    <source>
        <dbReference type="EMBL" id="KAK5102226.1"/>
    </source>
</evidence>
<feature type="compositionally biased region" description="Low complexity" evidence="1">
    <location>
        <begin position="697"/>
        <end position="710"/>
    </location>
</feature>
<evidence type="ECO:0000313" key="3">
    <source>
        <dbReference type="Proteomes" id="UP001345013"/>
    </source>
</evidence>
<gene>
    <name evidence="2" type="ORF">LTR24_000459</name>
</gene>
<dbReference type="InterPro" id="IPR045114">
    <property type="entry name" value="Csn12-like"/>
</dbReference>
<dbReference type="SMART" id="SM00753">
    <property type="entry name" value="PAM"/>
    <property type="match status" value="1"/>
</dbReference>
<organism evidence="2 3">
    <name type="scientific">Lithohypha guttulata</name>
    <dbReference type="NCBI Taxonomy" id="1690604"/>
    <lineage>
        <taxon>Eukaryota</taxon>
        <taxon>Fungi</taxon>
        <taxon>Dikarya</taxon>
        <taxon>Ascomycota</taxon>
        <taxon>Pezizomycotina</taxon>
        <taxon>Eurotiomycetes</taxon>
        <taxon>Chaetothyriomycetidae</taxon>
        <taxon>Chaetothyriales</taxon>
        <taxon>Trichomeriaceae</taxon>
        <taxon>Lithohypha</taxon>
    </lineage>
</organism>
<feature type="compositionally biased region" description="Polar residues" evidence="1">
    <location>
        <begin position="154"/>
        <end position="173"/>
    </location>
</feature>
<feature type="region of interest" description="Disordered" evidence="1">
    <location>
        <begin position="76"/>
        <end position="97"/>
    </location>
</feature>
<feature type="compositionally biased region" description="Polar residues" evidence="1">
    <location>
        <begin position="44"/>
        <end position="56"/>
    </location>
</feature>
<proteinExistence type="predicted"/>
<feature type="region of interest" description="Disordered" evidence="1">
    <location>
        <begin position="13"/>
        <end position="62"/>
    </location>
</feature>
<feature type="compositionally biased region" description="Basic and acidic residues" evidence="1">
    <location>
        <begin position="671"/>
        <end position="681"/>
    </location>
</feature>
<accession>A0ABR0KP56</accession>
<reference evidence="2 3" key="1">
    <citation type="submission" date="2023-08" db="EMBL/GenBank/DDBJ databases">
        <title>Black Yeasts Isolated from many extreme environments.</title>
        <authorList>
            <person name="Coleine C."/>
            <person name="Stajich J.E."/>
            <person name="Selbmann L."/>
        </authorList>
    </citation>
    <scope>NUCLEOTIDE SEQUENCE [LARGE SCALE GENOMIC DNA]</scope>
    <source>
        <strain evidence="2 3">CCFEE 5885</strain>
    </source>
</reference>
<feature type="compositionally biased region" description="Polar residues" evidence="1">
    <location>
        <begin position="687"/>
        <end position="696"/>
    </location>
</feature>
<feature type="compositionally biased region" description="Polar residues" evidence="1">
    <location>
        <begin position="118"/>
        <end position="134"/>
    </location>
</feature>
<feature type="region of interest" description="Disordered" evidence="1">
    <location>
        <begin position="146"/>
        <end position="230"/>
    </location>
</feature>
<dbReference type="PANTHER" id="PTHR12732">
    <property type="entry name" value="UNCHARACTERIZED PROTEASOME COMPONENT REGION PCI-CONTAINING"/>
    <property type="match status" value="1"/>
</dbReference>
<protein>
    <recommendedName>
        <fullName evidence="4">PCI domain-containing protein</fullName>
    </recommendedName>
</protein>
<evidence type="ECO:0000256" key="1">
    <source>
        <dbReference type="SAM" id="MobiDB-lite"/>
    </source>
</evidence>
<feature type="region of interest" description="Disordered" evidence="1">
    <location>
        <begin position="118"/>
        <end position="137"/>
    </location>
</feature>
<sequence>MVSINERLDAYIASHAGHSSPPARRSPRQGDRSFTSKPRRSASYEFQAQSFNSGSRRTPPANADAALDAIVAAGRQHHPSASTHEIVHPPRRASTSNASEGFDAIRFPQHVRGNWEGLNSAQNQGPSVPSSGTDYASERARYNKARVERKGHDLQQTFDTTVSTAPHTSTLSSGPGLHPHLRAPYLPSPGRVHQATKNTSPRPQSFDDGTPSKSSTVPQRQDELHRRRPRMSSTFDAFLGQILHSVSQRDGQRLTSFIVLDFDSLPEDRRQPYGDLHNELNQRYPAIKDAALSTKVKQALPADQLLSCHSAFTESITQYFRYVRDYVNDSALLKARKIEKLTRQCIITLRDDQPGPIMIPLVLHLTSILRLVAINLDRDPTLTAQSASAATEDEGNVSFVENTGNVLREAFNKCIQRSRPAQPPTPNSLSSGLYLILNSCMSLYNRAGKLRNAEFLLGTLDKTSPPLSYYPASQRVTYLYFLGKFHFSSNHFYRAITALQSAYDQCAKNAPCMKQRRLILIHLIAAGLCVGRLPNRILIDDQAAHPISKPFLELSRIVQSGDIGRFHTYLDYTLPNNTSAQWFLKKGILLQLRNRCEVLCWRSLVLKAMRHAGFLPSAERQSSMPYVRFTAISDAANFSYARARKDVARQSNGTISLDEQENDYVDPDFAELGHDDEHEYSNDNDNDSASTPGLGQSPTNTPSDTNPSPDNDNDNHTDRLPLPSPTPPEINTIMLSLISQGLLRGFVSHTHPDLLQSRFAIPGIRARASDSASAFSETAWRDVGFPRVWDVVRAREMAVDDGDVPGWVTGEKVGRREEERARGGGGRVIRITGAKPVGMS</sequence>
<name>A0ABR0KP56_9EURO</name>
<feature type="region of interest" description="Disordered" evidence="1">
    <location>
        <begin position="651"/>
        <end position="728"/>
    </location>
</feature>
<dbReference type="Proteomes" id="UP001345013">
    <property type="component" value="Unassembled WGS sequence"/>
</dbReference>
<dbReference type="PANTHER" id="PTHR12732:SF8">
    <property type="entry name" value="NUCLEAR MRNA EXPORT PROTEIN THP1"/>
    <property type="match status" value="1"/>
</dbReference>
<keyword evidence="3" id="KW-1185">Reference proteome</keyword>
<evidence type="ECO:0008006" key="4">
    <source>
        <dbReference type="Google" id="ProtNLM"/>
    </source>
</evidence>
<feature type="compositionally biased region" description="Acidic residues" evidence="1">
    <location>
        <begin position="658"/>
        <end position="669"/>
    </location>
</feature>